<name>A0ACC1IKQ5_9FUNG</name>
<feature type="non-terminal residue" evidence="1">
    <location>
        <position position="1"/>
    </location>
</feature>
<dbReference type="EMBL" id="JANBPG010000952">
    <property type="protein sequence ID" value="KAJ1892682.1"/>
    <property type="molecule type" value="Genomic_DNA"/>
</dbReference>
<sequence>YRERQPRGPVHRRLGWVCTAAAKLVYQRVFHAAARRRRLVCAAKNGSPRCQQCRAVAVGNGLYDVQELAAGYVGVLSNQLVVCPRVLVALPVEAPRQELLRCVFEDLPQRLGGRAQRALCQV</sequence>
<organism evidence="1 2">
    <name type="scientific">Kickxella alabastrina</name>
    <dbReference type="NCBI Taxonomy" id="61397"/>
    <lineage>
        <taxon>Eukaryota</taxon>
        <taxon>Fungi</taxon>
        <taxon>Fungi incertae sedis</taxon>
        <taxon>Zoopagomycota</taxon>
        <taxon>Kickxellomycotina</taxon>
        <taxon>Kickxellomycetes</taxon>
        <taxon>Kickxellales</taxon>
        <taxon>Kickxellaceae</taxon>
        <taxon>Kickxella</taxon>
    </lineage>
</organism>
<dbReference type="Proteomes" id="UP001150581">
    <property type="component" value="Unassembled WGS sequence"/>
</dbReference>
<evidence type="ECO:0000313" key="2">
    <source>
        <dbReference type="Proteomes" id="UP001150581"/>
    </source>
</evidence>
<reference evidence="1" key="1">
    <citation type="submission" date="2022-07" db="EMBL/GenBank/DDBJ databases">
        <title>Phylogenomic reconstructions and comparative analyses of Kickxellomycotina fungi.</title>
        <authorList>
            <person name="Reynolds N.K."/>
            <person name="Stajich J.E."/>
            <person name="Barry K."/>
            <person name="Grigoriev I.V."/>
            <person name="Crous P."/>
            <person name="Smith M.E."/>
        </authorList>
    </citation>
    <scope>NUCLEOTIDE SEQUENCE</scope>
    <source>
        <strain evidence="1">Benny 63K</strain>
    </source>
</reference>
<accession>A0ACC1IKQ5</accession>
<keyword evidence="2" id="KW-1185">Reference proteome</keyword>
<protein>
    <submittedName>
        <fullName evidence="1">Uncharacterized protein</fullName>
    </submittedName>
</protein>
<gene>
    <name evidence="1" type="ORF">LPJ66_006202</name>
</gene>
<comment type="caution">
    <text evidence="1">The sequence shown here is derived from an EMBL/GenBank/DDBJ whole genome shotgun (WGS) entry which is preliminary data.</text>
</comment>
<feature type="non-terminal residue" evidence="1">
    <location>
        <position position="122"/>
    </location>
</feature>
<evidence type="ECO:0000313" key="1">
    <source>
        <dbReference type="EMBL" id="KAJ1892682.1"/>
    </source>
</evidence>
<proteinExistence type="predicted"/>